<dbReference type="KEGG" id="pbap:Pla133_44650"/>
<organism evidence="2 3">
    <name type="scientific">Engelhardtia mirabilis</name>
    <dbReference type="NCBI Taxonomy" id="2528011"/>
    <lineage>
        <taxon>Bacteria</taxon>
        <taxon>Pseudomonadati</taxon>
        <taxon>Planctomycetota</taxon>
        <taxon>Planctomycetia</taxon>
        <taxon>Planctomycetia incertae sedis</taxon>
        <taxon>Engelhardtia</taxon>
    </lineage>
</organism>
<dbReference type="EMBL" id="CP036287">
    <property type="protein sequence ID" value="QDU69346.1"/>
    <property type="molecule type" value="Genomic_DNA"/>
</dbReference>
<sequence length="157" mass="16215" precursor="true">MAYLNGLLPKKLMAAGALAVGLTAAGCDTEGSFQVESITTCCIELVGGKVDFTVSGGVLKIGGAATAVDIKKRQTPECEECQLTGDIHIHCDVNGNGHEDPGEYTNDIPVSNSTTVGMGGVTINGVGEKTAFRMTYEIDACCPDGKKLKRTIVSSGS</sequence>
<feature type="chain" id="PRO_5021889989" description="Lipoprotein" evidence="1">
    <location>
        <begin position="20"/>
        <end position="157"/>
    </location>
</feature>
<dbReference type="Proteomes" id="UP000316921">
    <property type="component" value="Chromosome"/>
</dbReference>
<feature type="signal peptide" evidence="1">
    <location>
        <begin position="1"/>
        <end position="19"/>
    </location>
</feature>
<evidence type="ECO:0000313" key="3">
    <source>
        <dbReference type="Proteomes" id="UP000316921"/>
    </source>
</evidence>
<protein>
    <recommendedName>
        <fullName evidence="4">Lipoprotein</fullName>
    </recommendedName>
</protein>
<evidence type="ECO:0000256" key="1">
    <source>
        <dbReference type="SAM" id="SignalP"/>
    </source>
</evidence>
<keyword evidence="1" id="KW-0732">Signal</keyword>
<evidence type="ECO:0008006" key="4">
    <source>
        <dbReference type="Google" id="ProtNLM"/>
    </source>
</evidence>
<name>A0A518BQW9_9BACT</name>
<accession>A0A518BQW9</accession>
<evidence type="ECO:0000313" key="2">
    <source>
        <dbReference type="EMBL" id="QDU69346.1"/>
    </source>
</evidence>
<keyword evidence="3" id="KW-1185">Reference proteome</keyword>
<dbReference type="AlphaFoldDB" id="A0A518BQW9"/>
<reference evidence="2 3" key="1">
    <citation type="submission" date="2019-02" db="EMBL/GenBank/DDBJ databases">
        <title>Deep-cultivation of Planctomycetes and their phenomic and genomic characterization uncovers novel biology.</title>
        <authorList>
            <person name="Wiegand S."/>
            <person name="Jogler M."/>
            <person name="Boedeker C."/>
            <person name="Pinto D."/>
            <person name="Vollmers J."/>
            <person name="Rivas-Marin E."/>
            <person name="Kohn T."/>
            <person name="Peeters S.H."/>
            <person name="Heuer A."/>
            <person name="Rast P."/>
            <person name="Oberbeckmann S."/>
            <person name="Bunk B."/>
            <person name="Jeske O."/>
            <person name="Meyerdierks A."/>
            <person name="Storesund J.E."/>
            <person name="Kallscheuer N."/>
            <person name="Luecker S."/>
            <person name="Lage O.M."/>
            <person name="Pohl T."/>
            <person name="Merkel B.J."/>
            <person name="Hornburger P."/>
            <person name="Mueller R.-W."/>
            <person name="Bruemmer F."/>
            <person name="Labrenz M."/>
            <person name="Spormann A.M."/>
            <person name="Op den Camp H."/>
            <person name="Overmann J."/>
            <person name="Amann R."/>
            <person name="Jetten M.S.M."/>
            <person name="Mascher T."/>
            <person name="Medema M.H."/>
            <person name="Devos D.P."/>
            <person name="Kaster A.-K."/>
            <person name="Ovreas L."/>
            <person name="Rohde M."/>
            <person name="Galperin M.Y."/>
            <person name="Jogler C."/>
        </authorList>
    </citation>
    <scope>NUCLEOTIDE SEQUENCE [LARGE SCALE GENOMIC DNA]</scope>
    <source>
        <strain evidence="2 3">Pla133</strain>
    </source>
</reference>
<gene>
    <name evidence="2" type="ORF">Pla133_44650</name>
</gene>
<proteinExistence type="predicted"/>
<dbReference type="RefSeq" id="WP_145069160.1">
    <property type="nucleotide sequence ID" value="NZ_CP036287.1"/>
</dbReference>